<gene>
    <name evidence="2" type="ORF">CK203_079241</name>
</gene>
<name>A0A438FBD1_VITVI</name>
<organism evidence="2 3">
    <name type="scientific">Vitis vinifera</name>
    <name type="common">Grape</name>
    <dbReference type="NCBI Taxonomy" id="29760"/>
    <lineage>
        <taxon>Eukaryota</taxon>
        <taxon>Viridiplantae</taxon>
        <taxon>Streptophyta</taxon>
        <taxon>Embryophyta</taxon>
        <taxon>Tracheophyta</taxon>
        <taxon>Spermatophyta</taxon>
        <taxon>Magnoliopsida</taxon>
        <taxon>eudicotyledons</taxon>
        <taxon>Gunneridae</taxon>
        <taxon>Pentapetalae</taxon>
        <taxon>rosids</taxon>
        <taxon>Vitales</taxon>
        <taxon>Vitaceae</taxon>
        <taxon>Viteae</taxon>
        <taxon>Vitis</taxon>
    </lineage>
</organism>
<evidence type="ECO:0000256" key="1">
    <source>
        <dbReference type="SAM" id="MobiDB-lite"/>
    </source>
</evidence>
<feature type="compositionally biased region" description="Polar residues" evidence="1">
    <location>
        <begin position="148"/>
        <end position="157"/>
    </location>
</feature>
<evidence type="ECO:0000313" key="3">
    <source>
        <dbReference type="Proteomes" id="UP000288805"/>
    </source>
</evidence>
<proteinExistence type="predicted"/>
<feature type="region of interest" description="Disordered" evidence="1">
    <location>
        <begin position="148"/>
        <end position="173"/>
    </location>
</feature>
<dbReference type="AlphaFoldDB" id="A0A438FBD1"/>
<protein>
    <submittedName>
        <fullName evidence="2">Uncharacterized protein</fullName>
    </submittedName>
</protein>
<evidence type="ECO:0000313" key="2">
    <source>
        <dbReference type="EMBL" id="RVW57297.1"/>
    </source>
</evidence>
<dbReference type="EMBL" id="QGNW01001057">
    <property type="protein sequence ID" value="RVW57297.1"/>
    <property type="molecule type" value="Genomic_DNA"/>
</dbReference>
<feature type="compositionally biased region" description="Low complexity" evidence="1">
    <location>
        <begin position="83"/>
        <end position="93"/>
    </location>
</feature>
<dbReference type="Proteomes" id="UP000288805">
    <property type="component" value="Unassembled WGS sequence"/>
</dbReference>
<accession>A0A438FBD1</accession>
<reference evidence="2 3" key="1">
    <citation type="journal article" date="2018" name="PLoS Genet.">
        <title>Population sequencing reveals clonal diversity and ancestral inbreeding in the grapevine cultivar Chardonnay.</title>
        <authorList>
            <person name="Roach M.J."/>
            <person name="Johnson D.L."/>
            <person name="Bohlmann J."/>
            <person name="van Vuuren H.J."/>
            <person name="Jones S.J."/>
            <person name="Pretorius I.S."/>
            <person name="Schmidt S.A."/>
            <person name="Borneman A.R."/>
        </authorList>
    </citation>
    <scope>NUCLEOTIDE SEQUENCE [LARGE SCALE GENOMIC DNA]</scope>
    <source>
        <strain evidence="3">cv. Chardonnay</strain>
        <tissue evidence="2">Leaf</tissue>
    </source>
</reference>
<sequence length="173" mass="19139">MSEGFFFGPHHLIMAALLYFEEKVHKKKLQRADCIPLLFPRLLCQVLEHLGYPSEPQQERKRICREPFTLDKWNNMTAYKIDQPGQPQPAARRASPRHPPEGVGSHQSMPGADVSLSGSTSCHPKAASSPFRSATSCRALHYSTRATLSAFRVSSSRAEAPADPPTEEADPSA</sequence>
<feature type="region of interest" description="Disordered" evidence="1">
    <location>
        <begin position="78"/>
        <end position="133"/>
    </location>
</feature>
<comment type="caution">
    <text evidence="2">The sequence shown here is derived from an EMBL/GenBank/DDBJ whole genome shotgun (WGS) entry which is preliminary data.</text>
</comment>